<organism evidence="2 3">
    <name type="scientific">Botryotinia convoluta</name>
    <dbReference type="NCBI Taxonomy" id="54673"/>
    <lineage>
        <taxon>Eukaryota</taxon>
        <taxon>Fungi</taxon>
        <taxon>Dikarya</taxon>
        <taxon>Ascomycota</taxon>
        <taxon>Pezizomycotina</taxon>
        <taxon>Leotiomycetes</taxon>
        <taxon>Helotiales</taxon>
        <taxon>Sclerotiniaceae</taxon>
        <taxon>Botryotinia</taxon>
    </lineage>
</organism>
<gene>
    <name evidence="2" type="ORF">BCON_0632g00030</name>
</gene>
<name>A0A4Z1H4Y0_9HELO</name>
<evidence type="ECO:0000313" key="2">
    <source>
        <dbReference type="EMBL" id="TGO44038.1"/>
    </source>
</evidence>
<dbReference type="Proteomes" id="UP000297527">
    <property type="component" value="Unassembled WGS sequence"/>
</dbReference>
<feature type="region of interest" description="Disordered" evidence="1">
    <location>
        <begin position="185"/>
        <end position="206"/>
    </location>
</feature>
<comment type="caution">
    <text evidence="2">The sequence shown here is derived from an EMBL/GenBank/DDBJ whole genome shotgun (WGS) entry which is preliminary data.</text>
</comment>
<protein>
    <submittedName>
        <fullName evidence="2">Uncharacterized protein</fullName>
    </submittedName>
</protein>
<feature type="compositionally biased region" description="Basic and acidic residues" evidence="1">
    <location>
        <begin position="185"/>
        <end position="198"/>
    </location>
</feature>
<proteinExistence type="predicted"/>
<reference evidence="2 3" key="1">
    <citation type="submission" date="2017-12" db="EMBL/GenBank/DDBJ databases">
        <title>Comparative genomics of Botrytis spp.</title>
        <authorList>
            <person name="Valero-Jimenez C.A."/>
            <person name="Tapia P."/>
            <person name="Veloso J."/>
            <person name="Silva-Moreno E."/>
            <person name="Staats M."/>
            <person name="Valdes J.H."/>
            <person name="Van Kan J.A.L."/>
        </authorList>
    </citation>
    <scope>NUCLEOTIDE SEQUENCE [LARGE SCALE GENOMIC DNA]</scope>
    <source>
        <strain evidence="2 3">MUCL11595</strain>
    </source>
</reference>
<evidence type="ECO:0000256" key="1">
    <source>
        <dbReference type="SAM" id="MobiDB-lite"/>
    </source>
</evidence>
<evidence type="ECO:0000313" key="3">
    <source>
        <dbReference type="Proteomes" id="UP000297527"/>
    </source>
</evidence>
<dbReference type="EMBL" id="PQXN01000630">
    <property type="protein sequence ID" value="TGO44038.1"/>
    <property type="molecule type" value="Genomic_DNA"/>
</dbReference>
<accession>A0A4Z1H4Y0</accession>
<keyword evidence="3" id="KW-1185">Reference proteome</keyword>
<sequence length="231" mass="25523">MSVSSPLSQCGVIVAERLLDGDSEPALTVLSQRTPGKTVNWFTKQHPDTWTGYQKCGTSTDHQGRNCAKNAYESMLVENGGAWNLVAAFCVSQIEADLQTTDIQFGYWLASIPKGEQAYDFIKEQMADNPRWLQAHGGGQGQQFHAEDLAIALAGKSNVRYPYREGSYMSVWGLYNNQHLGSNPPRDDYGLAAGERRPCQSTTTRRPTSSCATVLLQLAINWNTDPLTYIP</sequence>
<dbReference type="AlphaFoldDB" id="A0A4Z1H4Y0"/>